<dbReference type="OrthoDB" id="1870062at2759"/>
<feature type="transmembrane region" description="Helical" evidence="8">
    <location>
        <begin position="424"/>
        <end position="449"/>
    </location>
</feature>
<dbReference type="InterPro" id="IPR013083">
    <property type="entry name" value="Znf_RING/FYVE/PHD"/>
</dbReference>
<dbReference type="InterPro" id="IPR019786">
    <property type="entry name" value="Zinc_finger_PHD-type_CS"/>
</dbReference>
<dbReference type="InterPro" id="IPR050645">
    <property type="entry name" value="Histidine_acid_phosphatase"/>
</dbReference>
<feature type="non-terminal residue" evidence="12">
    <location>
        <position position="1"/>
    </location>
</feature>
<evidence type="ECO:0000256" key="8">
    <source>
        <dbReference type="SAM" id="Phobius"/>
    </source>
</evidence>
<evidence type="ECO:0000256" key="9">
    <source>
        <dbReference type="SAM" id="SignalP"/>
    </source>
</evidence>
<keyword evidence="8" id="KW-1133">Transmembrane helix</keyword>
<dbReference type="PROSITE" id="PS01359">
    <property type="entry name" value="ZF_PHD_1"/>
    <property type="match status" value="1"/>
</dbReference>
<feature type="domain" description="RING-type" evidence="11">
    <location>
        <begin position="615"/>
        <end position="661"/>
    </location>
</feature>
<dbReference type="Pfam" id="PF00628">
    <property type="entry name" value="PHD"/>
    <property type="match status" value="1"/>
</dbReference>
<comment type="similarity">
    <text evidence="1">Belongs to the histidine acid phosphatase family.</text>
</comment>
<organism evidence="12 13">
    <name type="scientific">Polarella glacialis</name>
    <name type="common">Dinoflagellate</name>
    <dbReference type="NCBI Taxonomy" id="89957"/>
    <lineage>
        <taxon>Eukaryota</taxon>
        <taxon>Sar</taxon>
        <taxon>Alveolata</taxon>
        <taxon>Dinophyceae</taxon>
        <taxon>Suessiales</taxon>
        <taxon>Suessiaceae</taxon>
        <taxon>Polarella</taxon>
    </lineage>
</organism>
<dbReference type="PANTHER" id="PTHR11567:SF110">
    <property type="entry name" value="2-PHOSPHOXYLOSE PHOSPHATASE 1"/>
    <property type="match status" value="1"/>
</dbReference>
<dbReference type="InterPro" id="IPR001965">
    <property type="entry name" value="Znf_PHD"/>
</dbReference>
<comment type="caution">
    <text evidence="12">The sequence shown here is derived from an EMBL/GenBank/DDBJ whole genome shotgun (WGS) entry which is preliminary data.</text>
</comment>
<keyword evidence="5" id="KW-0862">Zinc</keyword>
<dbReference type="SMART" id="SM00249">
    <property type="entry name" value="PHD"/>
    <property type="match status" value="1"/>
</dbReference>
<gene>
    <name evidence="12" type="ORF">PGLA1383_LOCUS37879</name>
</gene>
<keyword evidence="8" id="KW-0812">Transmembrane</keyword>
<evidence type="ECO:0000256" key="3">
    <source>
        <dbReference type="ARBA" id="ARBA00022771"/>
    </source>
</evidence>
<dbReference type="InterPro" id="IPR000560">
    <property type="entry name" value="His_Pase_clade-2"/>
</dbReference>
<evidence type="ECO:0000256" key="5">
    <source>
        <dbReference type="ARBA" id="ARBA00022833"/>
    </source>
</evidence>
<dbReference type="Pfam" id="PF00328">
    <property type="entry name" value="His_Phos_2"/>
    <property type="match status" value="1"/>
</dbReference>
<sequence>MARVVLCVFALPVLLLVPAVDAVLSRLILVTRHGHRQRLYKNASTLSEGAAAGGPSLTATGVSHMKEVGGELQARYFPPACNRNSQFCLEGSGPAYVPSEVRVESSSLDRTLLSAYALHSTLWKSLNATFGLPVPVNTRSDQDDAVIRAYTKCPAHSARILQWSEGAEFAAREASSLGLRERVARNLFFWQHNGGAGYRAINGSGAVPLLDWWNAYDSIVTHAALTGQSPVTSKDLAEAAQLAAWLEGSKFGPEVAGNLCGGSLLGEIATHLSADAQAPRLVHYSTHYASMYCLLAAIDVDESRQAWLYSKLLPPGSVLAFELHSDSEMTGISPQSSVHLRYWDGFVDRERMPEWRDLVLPCALEGRPCTLLQFQSLALRRSFASTAAWCAACNNTVMPACQDRVAGTCSSPGSTSAGPQVDAAVVAVIAGVVGVVAGVGLVLACRLLAQRRNRRPGHTQFNDEKLHAAGSVAMTIGRSAGQIRYGVLVRSGPSIAFQLQTAPADMFLCEDCEDEDEDGHKSTPPPRRSGRLLKEELGEVPNRVSSRRLRLVTPAAASQEEASVGRTPLHTSSSSSAAVPCSASELCSATEANEGPSDCGAAVAGGALMINNDFCEVCQSGGRLLLCERCPRAFHVTCIERFVDLDSLGNTEGSWSCPVCHHGTDVLRGRATSSISPEEMQAHMDQSQRLNKKQKRMSIRRRDAFLSLQLELIAPFTT</sequence>
<dbReference type="GO" id="GO:0008270">
    <property type="term" value="F:zinc ion binding"/>
    <property type="evidence" value="ECO:0007669"/>
    <property type="project" value="UniProtKB-KW"/>
</dbReference>
<dbReference type="InterPro" id="IPR011011">
    <property type="entry name" value="Znf_FYVE_PHD"/>
</dbReference>
<keyword evidence="13" id="KW-1185">Reference proteome</keyword>
<evidence type="ECO:0000259" key="10">
    <source>
        <dbReference type="PROSITE" id="PS50016"/>
    </source>
</evidence>
<dbReference type="EMBL" id="CAJNNV010027413">
    <property type="protein sequence ID" value="CAE8620316.1"/>
    <property type="molecule type" value="Genomic_DNA"/>
</dbReference>
<dbReference type="InterPro" id="IPR019787">
    <property type="entry name" value="Znf_PHD-finger"/>
</dbReference>
<evidence type="ECO:0000259" key="11">
    <source>
        <dbReference type="PROSITE" id="PS50089"/>
    </source>
</evidence>
<protein>
    <recommendedName>
        <fullName evidence="14">PHD-type domain-containing protein</fullName>
    </recommendedName>
</protein>
<evidence type="ECO:0000256" key="1">
    <source>
        <dbReference type="ARBA" id="ARBA00005375"/>
    </source>
</evidence>
<evidence type="ECO:0008006" key="14">
    <source>
        <dbReference type="Google" id="ProtNLM"/>
    </source>
</evidence>
<proteinExistence type="inferred from homology"/>
<accession>A0A813G201</accession>
<dbReference type="AlphaFoldDB" id="A0A813G201"/>
<feature type="signal peptide" evidence="9">
    <location>
        <begin position="1"/>
        <end position="22"/>
    </location>
</feature>
<dbReference type="SUPFAM" id="SSF57903">
    <property type="entry name" value="FYVE/PHD zinc finger"/>
    <property type="match status" value="1"/>
</dbReference>
<feature type="region of interest" description="Disordered" evidence="7">
    <location>
        <begin position="513"/>
        <end position="577"/>
    </location>
</feature>
<dbReference type="InterPro" id="IPR001841">
    <property type="entry name" value="Znf_RING"/>
</dbReference>
<reference evidence="12" key="1">
    <citation type="submission" date="2021-02" db="EMBL/GenBank/DDBJ databases">
        <authorList>
            <person name="Dougan E. K."/>
            <person name="Rhodes N."/>
            <person name="Thang M."/>
            <person name="Chan C."/>
        </authorList>
    </citation>
    <scope>NUCLEOTIDE SEQUENCE</scope>
</reference>
<dbReference type="Proteomes" id="UP000654075">
    <property type="component" value="Unassembled WGS sequence"/>
</dbReference>
<dbReference type="PANTHER" id="PTHR11567">
    <property type="entry name" value="ACID PHOSPHATASE-RELATED"/>
    <property type="match status" value="1"/>
</dbReference>
<keyword evidence="2" id="KW-0479">Metal-binding</keyword>
<name>A0A813G201_POLGL</name>
<evidence type="ECO:0000313" key="12">
    <source>
        <dbReference type="EMBL" id="CAE8620316.1"/>
    </source>
</evidence>
<evidence type="ECO:0000313" key="13">
    <source>
        <dbReference type="Proteomes" id="UP000654075"/>
    </source>
</evidence>
<evidence type="ECO:0000256" key="4">
    <source>
        <dbReference type="ARBA" id="ARBA00022801"/>
    </source>
</evidence>
<dbReference type="SUPFAM" id="SSF53254">
    <property type="entry name" value="Phosphoglycerate mutase-like"/>
    <property type="match status" value="1"/>
</dbReference>
<keyword evidence="9" id="KW-0732">Signal</keyword>
<feature type="chain" id="PRO_5032669224" description="PHD-type domain-containing protein" evidence="9">
    <location>
        <begin position="23"/>
        <end position="718"/>
    </location>
</feature>
<keyword evidence="8" id="KW-0472">Membrane</keyword>
<dbReference type="Gene3D" id="3.30.40.10">
    <property type="entry name" value="Zinc/RING finger domain, C3HC4 (zinc finger)"/>
    <property type="match status" value="1"/>
</dbReference>
<feature type="domain" description="PHD-type" evidence="10">
    <location>
        <begin position="612"/>
        <end position="663"/>
    </location>
</feature>
<keyword evidence="4" id="KW-0378">Hydrolase</keyword>
<evidence type="ECO:0000256" key="7">
    <source>
        <dbReference type="SAM" id="MobiDB-lite"/>
    </source>
</evidence>
<evidence type="ECO:0000256" key="6">
    <source>
        <dbReference type="PROSITE-ProRule" id="PRU00175"/>
    </source>
</evidence>
<dbReference type="GO" id="GO:0016791">
    <property type="term" value="F:phosphatase activity"/>
    <property type="evidence" value="ECO:0007669"/>
    <property type="project" value="TreeGrafter"/>
</dbReference>
<dbReference type="InterPro" id="IPR029033">
    <property type="entry name" value="His_PPase_superfam"/>
</dbReference>
<dbReference type="Gene3D" id="3.40.50.1240">
    <property type="entry name" value="Phosphoglycerate mutase-like"/>
    <property type="match status" value="1"/>
</dbReference>
<dbReference type="PROSITE" id="PS50089">
    <property type="entry name" value="ZF_RING_2"/>
    <property type="match status" value="1"/>
</dbReference>
<dbReference type="OMA" id="ERNDWIL"/>
<evidence type="ECO:0000256" key="2">
    <source>
        <dbReference type="ARBA" id="ARBA00022723"/>
    </source>
</evidence>
<dbReference type="PROSITE" id="PS50016">
    <property type="entry name" value="ZF_PHD_2"/>
    <property type="match status" value="1"/>
</dbReference>
<keyword evidence="3 6" id="KW-0863">Zinc-finger</keyword>